<dbReference type="RefSeq" id="WP_161699195.1">
    <property type="nucleotide sequence ID" value="NZ_JAAAMU010000007.1"/>
</dbReference>
<reference evidence="2 3" key="1">
    <citation type="submission" date="2020-01" db="EMBL/GenBank/DDBJ databases">
        <title>Paenibacillus soybeanensis sp. nov. isolated from the nodules of soybean (Glycine max(L.) Merr).</title>
        <authorList>
            <person name="Wang H."/>
        </authorList>
    </citation>
    <scope>NUCLEOTIDE SEQUENCE [LARGE SCALE GENOMIC DNA]</scope>
    <source>
        <strain evidence="2 3">DSM 23054</strain>
    </source>
</reference>
<evidence type="ECO:0000313" key="2">
    <source>
        <dbReference type="EMBL" id="NBC70337.1"/>
    </source>
</evidence>
<keyword evidence="3" id="KW-1185">Reference proteome</keyword>
<dbReference type="EMBL" id="JAAAMU010000007">
    <property type="protein sequence ID" value="NBC70337.1"/>
    <property type="molecule type" value="Genomic_DNA"/>
</dbReference>
<dbReference type="Gene3D" id="3.10.180.10">
    <property type="entry name" value="2,3-Dihydroxybiphenyl 1,2-Dioxygenase, domain 1"/>
    <property type="match status" value="1"/>
</dbReference>
<dbReference type="AlphaFoldDB" id="A0A7X5BZ47"/>
<sequence>MGLKLRSSYLTIPVRNFNDALRWYGDHFGFEVVQKDPNYIELQNDAGIKILFQQNEHHLTSQFVYPDGAAQSSYGFMVDDAQFAYRYCIDHGIRVGELFDYQGQSFSFYDPD</sequence>
<evidence type="ECO:0000259" key="1">
    <source>
        <dbReference type="PROSITE" id="PS51819"/>
    </source>
</evidence>
<dbReference type="PROSITE" id="PS51819">
    <property type="entry name" value="VOC"/>
    <property type="match status" value="1"/>
</dbReference>
<dbReference type="InterPro" id="IPR037523">
    <property type="entry name" value="VOC_core"/>
</dbReference>
<comment type="caution">
    <text evidence="2">The sequence shown here is derived from an EMBL/GenBank/DDBJ whole genome shotgun (WGS) entry which is preliminary data.</text>
</comment>
<organism evidence="2 3">
    <name type="scientific">Paenibacillus sacheonensis</name>
    <dbReference type="NCBI Taxonomy" id="742054"/>
    <lineage>
        <taxon>Bacteria</taxon>
        <taxon>Bacillati</taxon>
        <taxon>Bacillota</taxon>
        <taxon>Bacilli</taxon>
        <taxon>Bacillales</taxon>
        <taxon>Paenibacillaceae</taxon>
        <taxon>Paenibacillus</taxon>
    </lineage>
</organism>
<dbReference type="OrthoDB" id="291991at2"/>
<dbReference type="CDD" id="cd06587">
    <property type="entry name" value="VOC"/>
    <property type="match status" value="1"/>
</dbReference>
<name>A0A7X5BZ47_9BACL</name>
<dbReference type="Proteomes" id="UP000558113">
    <property type="component" value="Unassembled WGS sequence"/>
</dbReference>
<dbReference type="Pfam" id="PF00903">
    <property type="entry name" value="Glyoxalase"/>
    <property type="match status" value="1"/>
</dbReference>
<dbReference type="InterPro" id="IPR029068">
    <property type="entry name" value="Glyas_Bleomycin-R_OHBP_Dase"/>
</dbReference>
<feature type="domain" description="VOC" evidence="1">
    <location>
        <begin position="6"/>
        <end position="112"/>
    </location>
</feature>
<proteinExistence type="predicted"/>
<evidence type="ECO:0000313" key="3">
    <source>
        <dbReference type="Proteomes" id="UP000558113"/>
    </source>
</evidence>
<dbReference type="InterPro" id="IPR004360">
    <property type="entry name" value="Glyas_Fos-R_dOase_dom"/>
</dbReference>
<accession>A0A7X5BZ47</accession>
<dbReference type="SUPFAM" id="SSF54593">
    <property type="entry name" value="Glyoxalase/Bleomycin resistance protein/Dihydroxybiphenyl dioxygenase"/>
    <property type="match status" value="1"/>
</dbReference>
<protein>
    <recommendedName>
        <fullName evidence="1">VOC domain-containing protein</fullName>
    </recommendedName>
</protein>
<gene>
    <name evidence="2" type="ORF">GT003_15155</name>
</gene>